<dbReference type="PANTHER" id="PTHR43194">
    <property type="entry name" value="HYDROLASE ALPHA/BETA FOLD FAMILY"/>
    <property type="match status" value="1"/>
</dbReference>
<proteinExistence type="predicted"/>
<dbReference type="RefSeq" id="WP_244459211.1">
    <property type="nucleotide sequence ID" value="NZ_AP025637.1"/>
</dbReference>
<protein>
    <submittedName>
        <fullName evidence="2">Alpha/beta hydrolase</fullName>
    </submittedName>
</protein>
<feature type="domain" description="AB hydrolase-1" evidence="1">
    <location>
        <begin position="31"/>
        <end position="270"/>
    </location>
</feature>
<keyword evidence="2" id="KW-0378">Hydrolase</keyword>
<dbReference type="Proteomes" id="UP000831327">
    <property type="component" value="Chromosome"/>
</dbReference>
<dbReference type="Pfam" id="PF12697">
    <property type="entry name" value="Abhydrolase_6"/>
    <property type="match status" value="1"/>
</dbReference>
<evidence type="ECO:0000259" key="1">
    <source>
        <dbReference type="Pfam" id="PF12697"/>
    </source>
</evidence>
<accession>A0ABM7Y2F3</accession>
<reference evidence="2 3" key="1">
    <citation type="journal article" date="2016" name="Microbes Environ.">
        <title>Phylogenetically diverse aerobic anoxygenic phototrophic bacteria isolated from epilithic biofilms in Tama river, Japan.</title>
        <authorList>
            <person name="Hirose S."/>
            <person name="Matsuura K."/>
            <person name="Haruta S."/>
        </authorList>
    </citation>
    <scope>NUCLEOTIDE SEQUENCE [LARGE SCALE GENOMIC DNA]</scope>
    <source>
        <strain evidence="2 3">S08</strain>
    </source>
</reference>
<sequence>MMREGAVRWLSPIGFFTMRWWEWGPADGAPVICVHGLTRSGRDFDTLAQALADAGRRVICPDLPGRGASDWLPDPMLYQPPTYITALSHLLARIDGPVDWVGTSLGGICGMALAATPGQPIRRLVLNDIGAFVPREAMARIRDYMGHEPVFPDLTTLEAHLREVHAPFGPLTDAQWRHLAETSARRADHGVALHYDPGISAPILSQEAQALDMTALWSAVRLPVLVIRGAHSDILLPDTAAEMAARPNVRLAEVPQAGHAPALMDPAQIALVAGFLGE</sequence>
<dbReference type="InterPro" id="IPR029058">
    <property type="entry name" value="AB_hydrolase_fold"/>
</dbReference>
<evidence type="ECO:0000313" key="2">
    <source>
        <dbReference type="EMBL" id="BDG71992.1"/>
    </source>
</evidence>
<organism evidence="2 3">
    <name type="scientific">Roseomonas fluvialis</name>
    <dbReference type="NCBI Taxonomy" id="1750527"/>
    <lineage>
        <taxon>Bacteria</taxon>
        <taxon>Pseudomonadati</taxon>
        <taxon>Pseudomonadota</taxon>
        <taxon>Alphaproteobacteria</taxon>
        <taxon>Acetobacterales</taxon>
        <taxon>Roseomonadaceae</taxon>
        <taxon>Roseomonas</taxon>
    </lineage>
</organism>
<keyword evidence="3" id="KW-1185">Reference proteome</keyword>
<dbReference type="EMBL" id="AP025637">
    <property type="protein sequence ID" value="BDG71992.1"/>
    <property type="molecule type" value="Genomic_DNA"/>
</dbReference>
<dbReference type="PANTHER" id="PTHR43194:SF2">
    <property type="entry name" value="PEROXISOMAL MEMBRANE PROTEIN LPX1"/>
    <property type="match status" value="1"/>
</dbReference>
<dbReference type="Gene3D" id="3.40.50.1820">
    <property type="entry name" value="alpha/beta hydrolase"/>
    <property type="match status" value="1"/>
</dbReference>
<gene>
    <name evidence="2" type="ORF">Rmf_19210</name>
</gene>
<dbReference type="GO" id="GO:0016787">
    <property type="term" value="F:hydrolase activity"/>
    <property type="evidence" value="ECO:0007669"/>
    <property type="project" value="UniProtKB-KW"/>
</dbReference>
<name>A0ABM7Y2F3_9PROT</name>
<dbReference type="PRINTS" id="PR00111">
    <property type="entry name" value="ABHYDROLASE"/>
</dbReference>
<dbReference type="InterPro" id="IPR050228">
    <property type="entry name" value="Carboxylesterase_BioH"/>
</dbReference>
<evidence type="ECO:0000313" key="3">
    <source>
        <dbReference type="Proteomes" id="UP000831327"/>
    </source>
</evidence>
<dbReference type="SUPFAM" id="SSF53474">
    <property type="entry name" value="alpha/beta-Hydrolases"/>
    <property type="match status" value="1"/>
</dbReference>
<dbReference type="InterPro" id="IPR000073">
    <property type="entry name" value="AB_hydrolase_1"/>
</dbReference>